<reference evidence="5 6" key="1">
    <citation type="submission" date="2023-10" db="EMBL/GenBank/DDBJ databases">
        <authorList>
            <person name="Wang X.X."/>
        </authorList>
    </citation>
    <scope>NUCLEOTIDE SEQUENCE [LARGE SCALE GENOMIC DNA]</scope>
    <source>
        <strain evidence="5 6">NBRC 12816</strain>
    </source>
</reference>
<evidence type="ECO:0000313" key="5">
    <source>
        <dbReference type="EMBL" id="MDX2292322.1"/>
    </source>
</evidence>
<dbReference type="PROSITE" id="PS00012">
    <property type="entry name" value="PHOSPHOPANTETHEINE"/>
    <property type="match status" value="1"/>
</dbReference>
<organism evidence="5 6">
    <name type="scientific">Streptomyces roseolus</name>
    <dbReference type="NCBI Taxonomy" id="67358"/>
    <lineage>
        <taxon>Bacteria</taxon>
        <taxon>Bacillati</taxon>
        <taxon>Actinomycetota</taxon>
        <taxon>Actinomycetes</taxon>
        <taxon>Kitasatosporales</taxon>
        <taxon>Streptomycetaceae</taxon>
        <taxon>Streptomyces</taxon>
    </lineage>
</organism>
<dbReference type="Proteomes" id="UP001278571">
    <property type="component" value="Unassembled WGS sequence"/>
</dbReference>
<dbReference type="Gene3D" id="3.40.50.12780">
    <property type="entry name" value="N-terminal domain of ligase-like"/>
    <property type="match status" value="1"/>
</dbReference>
<dbReference type="Pfam" id="PF00550">
    <property type="entry name" value="PP-binding"/>
    <property type="match status" value="1"/>
</dbReference>
<evidence type="ECO:0000313" key="6">
    <source>
        <dbReference type="Proteomes" id="UP001278571"/>
    </source>
</evidence>
<accession>A0ABU4K4E9</accession>
<evidence type="ECO:0000256" key="2">
    <source>
        <dbReference type="ARBA" id="ARBA00022553"/>
    </source>
</evidence>
<dbReference type="Gene3D" id="1.10.1200.10">
    <property type="entry name" value="ACP-like"/>
    <property type="match status" value="1"/>
</dbReference>
<sequence length="590" mass="61516">MTTLQLSGIADGPHLAEPVGPVCDEVMEQARRHPDRLAVVCGSDHLTYRQLAAAAEAVAAEQDLAGLRPGGARIGILAHRTAATVAHALGVSLGGRSFVFVDPEAPEAVVQHIRTTADVSLITDPRTGTPHTGPGTDPAAPKPARQRSLDDEAYVLYTSGSTGRPKGVSVSQRNLASSTAARLTVYEPYGTPVFLLLSPFHFDSSVAGVWGTLAAGGTVVVAREDERRDPAALFGLVARYGVTHLLAVPSFYAELLLTLDQDTAAGEAVASLRMAICAGEALPQSVIDGHFALLPGVALANEYGPTECTVWATYRVYERPGRSTIGRPIPGTSVHLLDDRLQPAEAGRVGQIALSGPGVSGGYVADAQQTNARFVTLTDASGATARAYLTGDLGRWSDEDGLEFAGRIDNEVKIRGVRVTIESIEEALVSHPGVHAAAVAYDAETSTTFAFVTVAPGAEADAASVRARAEAVLGSGVTPDRVVFAETLPRTAHDKIDRAALLASVRPLAPVAGPDAGGGLAAQIARAWSDVLGVDVLETERAGFFELGGNSLSIMRLARALGKIAGHPIGVKEVYRRGTIAQQVELLSTP</sequence>
<feature type="domain" description="Carrier" evidence="4">
    <location>
        <begin position="515"/>
        <end position="590"/>
    </location>
</feature>
<gene>
    <name evidence="5" type="ORF">R2363_09075</name>
</gene>
<dbReference type="CDD" id="cd05930">
    <property type="entry name" value="A_NRPS"/>
    <property type="match status" value="1"/>
</dbReference>
<keyword evidence="6" id="KW-1185">Reference proteome</keyword>
<dbReference type="SUPFAM" id="SSF56801">
    <property type="entry name" value="Acetyl-CoA synthetase-like"/>
    <property type="match status" value="1"/>
</dbReference>
<dbReference type="Pfam" id="PF13193">
    <property type="entry name" value="AMP-binding_C"/>
    <property type="match status" value="1"/>
</dbReference>
<dbReference type="InterPro" id="IPR020845">
    <property type="entry name" value="AMP-binding_CS"/>
</dbReference>
<evidence type="ECO:0000256" key="3">
    <source>
        <dbReference type="SAM" id="MobiDB-lite"/>
    </source>
</evidence>
<evidence type="ECO:0000259" key="4">
    <source>
        <dbReference type="PROSITE" id="PS50075"/>
    </source>
</evidence>
<feature type="compositionally biased region" description="Low complexity" evidence="3">
    <location>
        <begin position="123"/>
        <end position="139"/>
    </location>
</feature>
<name>A0ABU4K4E9_9ACTN</name>
<dbReference type="InterPro" id="IPR006162">
    <property type="entry name" value="Ppantetheine_attach_site"/>
</dbReference>
<dbReference type="PROSITE" id="PS00455">
    <property type="entry name" value="AMP_BINDING"/>
    <property type="match status" value="1"/>
</dbReference>
<dbReference type="PROSITE" id="PS50075">
    <property type="entry name" value="CARRIER"/>
    <property type="match status" value="1"/>
</dbReference>
<dbReference type="InterPro" id="IPR042099">
    <property type="entry name" value="ANL_N_sf"/>
</dbReference>
<dbReference type="SUPFAM" id="SSF47336">
    <property type="entry name" value="ACP-like"/>
    <property type="match status" value="1"/>
</dbReference>
<evidence type="ECO:0000256" key="1">
    <source>
        <dbReference type="ARBA" id="ARBA00022450"/>
    </source>
</evidence>
<dbReference type="InterPro" id="IPR036736">
    <property type="entry name" value="ACP-like_sf"/>
</dbReference>
<dbReference type="PANTHER" id="PTHR45527:SF1">
    <property type="entry name" value="FATTY ACID SYNTHASE"/>
    <property type="match status" value="1"/>
</dbReference>
<dbReference type="InterPro" id="IPR020459">
    <property type="entry name" value="AMP-binding"/>
</dbReference>
<dbReference type="InterPro" id="IPR009081">
    <property type="entry name" value="PP-bd_ACP"/>
</dbReference>
<keyword evidence="1" id="KW-0596">Phosphopantetheine</keyword>
<comment type="caution">
    <text evidence="5">The sequence shown here is derived from an EMBL/GenBank/DDBJ whole genome shotgun (WGS) entry which is preliminary data.</text>
</comment>
<dbReference type="Pfam" id="PF00501">
    <property type="entry name" value="AMP-binding"/>
    <property type="match status" value="1"/>
</dbReference>
<dbReference type="RefSeq" id="WP_319008816.1">
    <property type="nucleotide sequence ID" value="NZ_JAWJZF010000295.1"/>
</dbReference>
<proteinExistence type="predicted"/>
<dbReference type="PANTHER" id="PTHR45527">
    <property type="entry name" value="NONRIBOSOMAL PEPTIDE SYNTHETASE"/>
    <property type="match status" value="1"/>
</dbReference>
<dbReference type="InterPro" id="IPR025110">
    <property type="entry name" value="AMP-bd_C"/>
</dbReference>
<dbReference type="InterPro" id="IPR045851">
    <property type="entry name" value="AMP-bd_C_sf"/>
</dbReference>
<protein>
    <submittedName>
        <fullName evidence="5">Non-ribosomal peptide synthetase</fullName>
    </submittedName>
</protein>
<dbReference type="PRINTS" id="PR00154">
    <property type="entry name" value="AMPBINDING"/>
</dbReference>
<keyword evidence="2" id="KW-0597">Phosphoprotein</keyword>
<dbReference type="InterPro" id="IPR000873">
    <property type="entry name" value="AMP-dep_synth/lig_dom"/>
</dbReference>
<feature type="region of interest" description="Disordered" evidence="3">
    <location>
        <begin position="122"/>
        <end position="147"/>
    </location>
</feature>
<dbReference type="EMBL" id="JAWJZF010000295">
    <property type="protein sequence ID" value="MDX2292322.1"/>
    <property type="molecule type" value="Genomic_DNA"/>
</dbReference>
<dbReference type="Gene3D" id="3.30.300.30">
    <property type="match status" value="1"/>
</dbReference>